<evidence type="ECO:0000313" key="4">
    <source>
        <dbReference type="Proteomes" id="UP000053477"/>
    </source>
</evidence>
<dbReference type="InParanoid" id="A0A0H2S4H6"/>
<reference evidence="3 4" key="1">
    <citation type="submission" date="2015-04" db="EMBL/GenBank/DDBJ databases">
        <title>Complete genome sequence of Schizopora paradoxa KUC8140, a cosmopolitan wood degrader in East Asia.</title>
        <authorList>
            <consortium name="DOE Joint Genome Institute"/>
            <person name="Min B."/>
            <person name="Park H."/>
            <person name="Jang Y."/>
            <person name="Kim J.-J."/>
            <person name="Kim K.H."/>
            <person name="Pangilinan J."/>
            <person name="Lipzen A."/>
            <person name="Riley R."/>
            <person name="Grigoriev I.V."/>
            <person name="Spatafora J.W."/>
            <person name="Choi I.-G."/>
        </authorList>
    </citation>
    <scope>NUCLEOTIDE SEQUENCE [LARGE SCALE GENOMIC DNA]</scope>
    <source>
        <strain evidence="3 4">KUC8140</strain>
    </source>
</reference>
<dbReference type="AlphaFoldDB" id="A0A0H2S4H6"/>
<sequence length="931" mass="106335">MPLHVRSPFWKKGRDTDNGSLGDTLIPLALIRTETVSSIDSDATAPNLPGPGRTVGLMYDFLGRILENSLNNLVENRGATPDAIVLKIRSLADAYYEEISPKPRYNPRYDPHVLSRLKEPLELARAPTKEETTALMRLCERLLGLTRSCVPFNQQNALEGVTDLAMDYPFLIRPILAQRRFKRYFQLNRKERDVMLATANMHNSVKSSRIYDFWNLYTEFHHHQPGDQRWEWRGDARTIVHQDGTMKTYNDSGKYFEDMARVLLWDNDISLIMARWIKRNPVAHGLLSELIYSELAAAVLSRSPHEIEWEVIGSSYSFMLFAKSFDDVLEYENSIAITRLIYQLIQPDFIQKTFSLASVEEFNSKHILPLWAKLALVRSCGSFSSFLEFFVRSDDLRTQLARLHYLDQETKTKLKDIPLDSEPVLAYYHISRWGELTNKNEIWEPSDLLRLNMHQGCCVLAEYILYGSGENQELAMFLAHEVSIRSRYFKVAILSALARYRAQSVRLYRPPCQWEAPELPVAQKSDRHSFLPAFFTLDRISHANGNCFRTQFIRSPGPELVSCLDFDDFHIESGESRIPKEEPKGLTVQLMRVDFEQVSFIKVEGDEKAFDVTGHYPVLVESNCPGKERYAAFVSPIYGDQAWAFKTSDIPNQIHIITAVENGARFATFTNFDGETKTNSIFYVMVLRYDPSDASPPYLSIPKNAVDPTGPLYWVSEEVHTRNESGCDRDESIGGDTDSDADAEQVGDDEGNSDDEDTDDEDPPYSAKVLPINIPDLLSNANTRESGDVDYTTIVPGVRNIARSAFISQVIQPTLTHYTEMREDEERTWPNSNSDQGHSNTGFIKDLYSSTSHSDIFSSNDLGADKDGVDDLRLSEALAQERRRVRELEGLLREKERLLAEREAEMELQRLKEESLAYWEKIRAGMCFLPV</sequence>
<feature type="coiled-coil region" evidence="1">
    <location>
        <begin position="878"/>
        <end position="912"/>
    </location>
</feature>
<dbReference type="EMBL" id="KQ085990">
    <property type="protein sequence ID" value="KLO11851.1"/>
    <property type="molecule type" value="Genomic_DNA"/>
</dbReference>
<evidence type="ECO:0000313" key="3">
    <source>
        <dbReference type="EMBL" id="KLO11851.1"/>
    </source>
</evidence>
<feature type="compositionally biased region" description="Basic and acidic residues" evidence="2">
    <location>
        <begin position="719"/>
        <end position="732"/>
    </location>
</feature>
<dbReference type="Proteomes" id="UP000053477">
    <property type="component" value="Unassembled WGS sequence"/>
</dbReference>
<name>A0A0H2S4H6_9AGAM</name>
<feature type="region of interest" description="Disordered" evidence="2">
    <location>
        <begin position="719"/>
        <end position="772"/>
    </location>
</feature>
<organism evidence="3 4">
    <name type="scientific">Schizopora paradoxa</name>
    <dbReference type="NCBI Taxonomy" id="27342"/>
    <lineage>
        <taxon>Eukaryota</taxon>
        <taxon>Fungi</taxon>
        <taxon>Dikarya</taxon>
        <taxon>Basidiomycota</taxon>
        <taxon>Agaricomycotina</taxon>
        <taxon>Agaricomycetes</taxon>
        <taxon>Hymenochaetales</taxon>
        <taxon>Schizoporaceae</taxon>
        <taxon>Schizopora</taxon>
    </lineage>
</organism>
<feature type="compositionally biased region" description="Acidic residues" evidence="2">
    <location>
        <begin position="737"/>
        <end position="763"/>
    </location>
</feature>
<proteinExistence type="predicted"/>
<keyword evidence="4" id="KW-1185">Reference proteome</keyword>
<accession>A0A0H2S4H6</accession>
<evidence type="ECO:0000256" key="1">
    <source>
        <dbReference type="SAM" id="Coils"/>
    </source>
</evidence>
<keyword evidence="1" id="KW-0175">Coiled coil</keyword>
<dbReference type="OrthoDB" id="3066495at2759"/>
<protein>
    <submittedName>
        <fullName evidence="3">Uncharacterized protein</fullName>
    </submittedName>
</protein>
<evidence type="ECO:0000256" key="2">
    <source>
        <dbReference type="SAM" id="MobiDB-lite"/>
    </source>
</evidence>
<gene>
    <name evidence="3" type="ORF">SCHPADRAFT_941681</name>
</gene>